<dbReference type="GO" id="GO:0005524">
    <property type="term" value="F:ATP binding"/>
    <property type="evidence" value="ECO:0007669"/>
    <property type="project" value="UniProtKB-KW"/>
</dbReference>
<evidence type="ECO:0000256" key="2">
    <source>
        <dbReference type="ARBA" id="ARBA00022801"/>
    </source>
</evidence>
<evidence type="ECO:0000256" key="3">
    <source>
        <dbReference type="ARBA" id="ARBA00022806"/>
    </source>
</evidence>
<organism evidence="6">
    <name type="scientific">marine sediment metagenome</name>
    <dbReference type="NCBI Taxonomy" id="412755"/>
    <lineage>
        <taxon>unclassified sequences</taxon>
        <taxon>metagenomes</taxon>
        <taxon>ecological metagenomes</taxon>
    </lineage>
</organism>
<dbReference type="AlphaFoldDB" id="X1AW47"/>
<dbReference type="InterPro" id="IPR014014">
    <property type="entry name" value="RNA_helicase_DEAD_Q_motif"/>
</dbReference>
<evidence type="ECO:0000259" key="5">
    <source>
        <dbReference type="PROSITE" id="PS51195"/>
    </source>
</evidence>
<feature type="domain" description="DEAD-box RNA helicase Q" evidence="5">
    <location>
        <begin position="5"/>
        <end position="33"/>
    </location>
</feature>
<accession>X1AW47</accession>
<dbReference type="PROSITE" id="PS51195">
    <property type="entry name" value="Q_MOTIF"/>
    <property type="match status" value="1"/>
</dbReference>
<keyword evidence="4" id="KW-0067">ATP-binding</keyword>
<sequence length="39" mass="4445">MTDKIKFEHLGLSKRVLDAIYKKGFEEPSPIQALTIPVM</sequence>
<dbReference type="GO" id="GO:0003724">
    <property type="term" value="F:RNA helicase activity"/>
    <property type="evidence" value="ECO:0007669"/>
    <property type="project" value="InterPro"/>
</dbReference>
<feature type="non-terminal residue" evidence="6">
    <location>
        <position position="39"/>
    </location>
</feature>
<keyword evidence="3" id="KW-0347">Helicase</keyword>
<dbReference type="InterPro" id="IPR027417">
    <property type="entry name" value="P-loop_NTPase"/>
</dbReference>
<comment type="caution">
    <text evidence="6">The sequence shown here is derived from an EMBL/GenBank/DDBJ whole genome shotgun (WGS) entry which is preliminary data.</text>
</comment>
<dbReference type="Gene3D" id="3.40.50.300">
    <property type="entry name" value="P-loop containing nucleotide triphosphate hydrolases"/>
    <property type="match status" value="1"/>
</dbReference>
<name>X1AW47_9ZZZZ</name>
<proteinExistence type="predicted"/>
<keyword evidence="2" id="KW-0378">Hydrolase</keyword>
<evidence type="ECO:0000313" key="6">
    <source>
        <dbReference type="EMBL" id="GAG76433.1"/>
    </source>
</evidence>
<gene>
    <name evidence="6" type="ORF">S01H4_30903</name>
</gene>
<dbReference type="GO" id="GO:0016787">
    <property type="term" value="F:hydrolase activity"/>
    <property type="evidence" value="ECO:0007669"/>
    <property type="project" value="UniProtKB-KW"/>
</dbReference>
<evidence type="ECO:0000256" key="4">
    <source>
        <dbReference type="ARBA" id="ARBA00022840"/>
    </source>
</evidence>
<reference evidence="6" key="1">
    <citation type="journal article" date="2014" name="Front. Microbiol.">
        <title>High frequency of phylogenetically diverse reductive dehalogenase-homologous genes in deep subseafloor sedimentary metagenomes.</title>
        <authorList>
            <person name="Kawai M."/>
            <person name="Futagami T."/>
            <person name="Toyoda A."/>
            <person name="Takaki Y."/>
            <person name="Nishi S."/>
            <person name="Hori S."/>
            <person name="Arai W."/>
            <person name="Tsubouchi T."/>
            <person name="Morono Y."/>
            <person name="Uchiyama I."/>
            <person name="Ito T."/>
            <person name="Fujiyama A."/>
            <person name="Inagaki F."/>
            <person name="Takami H."/>
        </authorList>
    </citation>
    <scope>NUCLEOTIDE SEQUENCE</scope>
    <source>
        <strain evidence="6">Expedition CK06-06</strain>
    </source>
</reference>
<evidence type="ECO:0000256" key="1">
    <source>
        <dbReference type="ARBA" id="ARBA00022741"/>
    </source>
</evidence>
<keyword evidence="1" id="KW-0547">Nucleotide-binding</keyword>
<dbReference type="SUPFAM" id="SSF52540">
    <property type="entry name" value="P-loop containing nucleoside triphosphate hydrolases"/>
    <property type="match status" value="1"/>
</dbReference>
<protein>
    <recommendedName>
        <fullName evidence="5">DEAD-box RNA helicase Q domain-containing protein</fullName>
    </recommendedName>
</protein>
<dbReference type="EMBL" id="BART01015994">
    <property type="protein sequence ID" value="GAG76433.1"/>
    <property type="molecule type" value="Genomic_DNA"/>
</dbReference>